<sequence length="361" mass="39914">MIFHDLMNGNPSSSEVRSSRQCPRAPRIQHPLKADLITRSFSEPVPLHIHQSLKPILTSYNDAKLNACRSSPTILKVQRRKYRYDKAEGSLAYSLWLCQREPSPHALRLRALEEVVTRLSAHADDAKASATRLRIALADREVDPAIYSALQRSRWMEEHRQEAMEKDIVCIRKHLSSLSESLEQDSISPKTSTVQRRRESLLRFFETTRRELPISPRSKTSKKGLSPKAPLPLLLPQKLNMISQADSAASESVSDVLDSLMTPCSPAFSLPTATPIMPSKQISISSAGDGVVTIFQSQPHAQASPVPSDLAVAIPDYAWDLINNFSPNGDGELTEISSTLSTHTCPIGTTRSSTLTPEAGF</sequence>
<feature type="compositionally biased region" description="Polar residues" evidence="1">
    <location>
        <begin position="9"/>
        <end position="21"/>
    </location>
</feature>
<feature type="region of interest" description="Disordered" evidence="1">
    <location>
        <begin position="1"/>
        <end position="24"/>
    </location>
</feature>
<proteinExistence type="predicted"/>
<accession>A0A5C3LUF1</accession>
<dbReference type="EMBL" id="ML213620">
    <property type="protein sequence ID" value="TFK35608.1"/>
    <property type="molecule type" value="Genomic_DNA"/>
</dbReference>
<dbReference type="Proteomes" id="UP000308652">
    <property type="component" value="Unassembled WGS sequence"/>
</dbReference>
<dbReference type="AlphaFoldDB" id="A0A5C3LUF1"/>
<gene>
    <name evidence="2" type="ORF">BDQ12DRAFT_725898</name>
</gene>
<protein>
    <submittedName>
        <fullName evidence="2">Uncharacterized protein</fullName>
    </submittedName>
</protein>
<evidence type="ECO:0000313" key="3">
    <source>
        <dbReference type="Proteomes" id="UP000308652"/>
    </source>
</evidence>
<evidence type="ECO:0000313" key="2">
    <source>
        <dbReference type="EMBL" id="TFK35608.1"/>
    </source>
</evidence>
<dbReference type="OrthoDB" id="3254613at2759"/>
<organism evidence="2 3">
    <name type="scientific">Crucibulum laeve</name>
    <dbReference type="NCBI Taxonomy" id="68775"/>
    <lineage>
        <taxon>Eukaryota</taxon>
        <taxon>Fungi</taxon>
        <taxon>Dikarya</taxon>
        <taxon>Basidiomycota</taxon>
        <taxon>Agaricomycotina</taxon>
        <taxon>Agaricomycetes</taxon>
        <taxon>Agaricomycetidae</taxon>
        <taxon>Agaricales</taxon>
        <taxon>Agaricineae</taxon>
        <taxon>Nidulariaceae</taxon>
        <taxon>Crucibulum</taxon>
    </lineage>
</organism>
<keyword evidence="3" id="KW-1185">Reference proteome</keyword>
<evidence type="ECO:0000256" key="1">
    <source>
        <dbReference type="SAM" id="MobiDB-lite"/>
    </source>
</evidence>
<reference evidence="2 3" key="1">
    <citation type="journal article" date="2019" name="Nat. Ecol. Evol.">
        <title>Megaphylogeny resolves global patterns of mushroom evolution.</title>
        <authorList>
            <person name="Varga T."/>
            <person name="Krizsan K."/>
            <person name="Foldi C."/>
            <person name="Dima B."/>
            <person name="Sanchez-Garcia M."/>
            <person name="Sanchez-Ramirez S."/>
            <person name="Szollosi G.J."/>
            <person name="Szarkandi J.G."/>
            <person name="Papp V."/>
            <person name="Albert L."/>
            <person name="Andreopoulos W."/>
            <person name="Angelini C."/>
            <person name="Antonin V."/>
            <person name="Barry K.W."/>
            <person name="Bougher N.L."/>
            <person name="Buchanan P."/>
            <person name="Buyck B."/>
            <person name="Bense V."/>
            <person name="Catcheside P."/>
            <person name="Chovatia M."/>
            <person name="Cooper J."/>
            <person name="Damon W."/>
            <person name="Desjardin D."/>
            <person name="Finy P."/>
            <person name="Geml J."/>
            <person name="Haridas S."/>
            <person name="Hughes K."/>
            <person name="Justo A."/>
            <person name="Karasinski D."/>
            <person name="Kautmanova I."/>
            <person name="Kiss B."/>
            <person name="Kocsube S."/>
            <person name="Kotiranta H."/>
            <person name="LaButti K.M."/>
            <person name="Lechner B.E."/>
            <person name="Liimatainen K."/>
            <person name="Lipzen A."/>
            <person name="Lukacs Z."/>
            <person name="Mihaltcheva S."/>
            <person name="Morgado L.N."/>
            <person name="Niskanen T."/>
            <person name="Noordeloos M.E."/>
            <person name="Ohm R.A."/>
            <person name="Ortiz-Santana B."/>
            <person name="Ovrebo C."/>
            <person name="Racz N."/>
            <person name="Riley R."/>
            <person name="Savchenko A."/>
            <person name="Shiryaev A."/>
            <person name="Soop K."/>
            <person name="Spirin V."/>
            <person name="Szebenyi C."/>
            <person name="Tomsovsky M."/>
            <person name="Tulloss R.E."/>
            <person name="Uehling J."/>
            <person name="Grigoriev I.V."/>
            <person name="Vagvolgyi C."/>
            <person name="Papp T."/>
            <person name="Martin F.M."/>
            <person name="Miettinen O."/>
            <person name="Hibbett D.S."/>
            <person name="Nagy L.G."/>
        </authorList>
    </citation>
    <scope>NUCLEOTIDE SEQUENCE [LARGE SCALE GENOMIC DNA]</scope>
    <source>
        <strain evidence="2 3">CBS 166.37</strain>
    </source>
</reference>
<name>A0A5C3LUF1_9AGAR</name>